<evidence type="ECO:0000259" key="1">
    <source>
        <dbReference type="Pfam" id="PF20169"/>
    </source>
</evidence>
<reference evidence="2 3" key="1">
    <citation type="submission" date="2020-03" db="EMBL/GenBank/DDBJ databases">
        <title>Bradyrhizobium diversity isolated from nodules of Indigofera sp.</title>
        <authorList>
            <person name="Klepa M."/>
            <person name="Helene L."/>
            <person name="Hungria M."/>
        </authorList>
    </citation>
    <scope>NUCLEOTIDE SEQUENCE [LARGE SCALE GENOMIC DNA]</scope>
    <source>
        <strain evidence="2 3">WSM 1791</strain>
    </source>
</reference>
<dbReference type="EMBL" id="JAAVLX010000006">
    <property type="protein sequence ID" value="NOJ41792.1"/>
    <property type="molecule type" value="Genomic_DNA"/>
</dbReference>
<protein>
    <recommendedName>
        <fullName evidence="1">DUF6537 domain-containing protein</fullName>
    </recommendedName>
</protein>
<proteinExistence type="predicted"/>
<dbReference type="Pfam" id="PF20169">
    <property type="entry name" value="DUF6537"/>
    <property type="match status" value="1"/>
</dbReference>
<dbReference type="RefSeq" id="WP_171581045.1">
    <property type="nucleotide sequence ID" value="NZ_JAAVLX010000006.1"/>
</dbReference>
<organism evidence="2 3">
    <name type="scientific">Bradyrhizobium australiense</name>
    <dbReference type="NCBI Taxonomy" id="2721161"/>
    <lineage>
        <taxon>Bacteria</taxon>
        <taxon>Pseudomonadati</taxon>
        <taxon>Pseudomonadota</taxon>
        <taxon>Alphaproteobacteria</taxon>
        <taxon>Hyphomicrobiales</taxon>
        <taxon>Nitrobacteraceae</taxon>
        <taxon>Bradyrhizobium</taxon>
    </lineage>
</organism>
<sequence length="289" mass="32044">MTDRGILSSLRYLLADFIGEDDDEPPFLPEGLPEPVMAVASEAIHLLIDYQGPSYARLYVDRLRRFIGKRGVDDVMLGDIARLMAVRMSYEDPIRIAQLKLAELSGPPGASAGSVDVKKFRLEELVGALPAVIAEYVLDALEWVGCTHIRVSIRFSTASRVGIRRLKIEAGLRRWRLLSVRYAKERVWVERWLHMIDRSLTKQLHAAPAIIQTATMIEGYGDVYRQGMADWNAIIDGLVKPTFDGVLALSDLAGAITEARAAALPDPRQAALKRKIAEIRARASADANV</sequence>
<evidence type="ECO:0000313" key="2">
    <source>
        <dbReference type="EMBL" id="NOJ41792.1"/>
    </source>
</evidence>
<keyword evidence="3" id="KW-1185">Reference proteome</keyword>
<feature type="domain" description="DUF6537" evidence="1">
    <location>
        <begin position="38"/>
        <end position="236"/>
    </location>
</feature>
<name>A0A7Y4LWT7_9BRAD</name>
<dbReference type="InterPro" id="IPR046667">
    <property type="entry name" value="DUF6537"/>
</dbReference>
<dbReference type="AlphaFoldDB" id="A0A7Y4LWT7"/>
<evidence type="ECO:0000313" key="3">
    <source>
        <dbReference type="Proteomes" id="UP000544122"/>
    </source>
</evidence>
<comment type="caution">
    <text evidence="2">The sequence shown here is derived from an EMBL/GenBank/DDBJ whole genome shotgun (WGS) entry which is preliminary data.</text>
</comment>
<accession>A0A7Y4LWT7</accession>
<gene>
    <name evidence="2" type="ORF">HCN58_19750</name>
</gene>
<dbReference type="Proteomes" id="UP000544122">
    <property type="component" value="Unassembled WGS sequence"/>
</dbReference>